<evidence type="ECO:0000313" key="2">
    <source>
        <dbReference type="EMBL" id="HAV92816.1"/>
    </source>
</evidence>
<feature type="region of interest" description="Disordered" evidence="1">
    <location>
        <begin position="23"/>
        <end position="74"/>
    </location>
</feature>
<organism evidence="2 3">
    <name type="scientific">candidate division WOR-3 bacterium</name>
    <dbReference type="NCBI Taxonomy" id="2052148"/>
    <lineage>
        <taxon>Bacteria</taxon>
        <taxon>Bacteria division WOR-3</taxon>
    </lineage>
</organism>
<comment type="caution">
    <text evidence="2">The sequence shown here is derived from an EMBL/GenBank/DDBJ whole genome shotgun (WGS) entry which is preliminary data.</text>
</comment>
<name>A0A350HBA0_UNCW3</name>
<evidence type="ECO:0000256" key="1">
    <source>
        <dbReference type="SAM" id="MobiDB-lite"/>
    </source>
</evidence>
<reference evidence="2 3" key="1">
    <citation type="journal article" date="2018" name="Nat. Biotechnol.">
        <title>A standardized bacterial taxonomy based on genome phylogeny substantially revises the tree of life.</title>
        <authorList>
            <person name="Parks D.H."/>
            <person name="Chuvochina M."/>
            <person name="Waite D.W."/>
            <person name="Rinke C."/>
            <person name="Skarshewski A."/>
            <person name="Chaumeil P.A."/>
            <person name="Hugenholtz P."/>
        </authorList>
    </citation>
    <scope>NUCLEOTIDE SEQUENCE [LARGE SCALE GENOMIC DNA]</scope>
    <source>
        <strain evidence="2">UBA9956</strain>
    </source>
</reference>
<dbReference type="Proteomes" id="UP000264062">
    <property type="component" value="Unassembled WGS sequence"/>
</dbReference>
<sequence length="74" mass="8664">MSLEPRRRHEPCALCRKQEKIKAKMPPREDAPCALSRVPGARKIQRQRRRERNKEAMRLEPCAGSKKNTETKKP</sequence>
<protein>
    <submittedName>
        <fullName evidence="2">Uncharacterized protein</fullName>
    </submittedName>
</protein>
<dbReference type="EMBL" id="DMZY01000190">
    <property type="protein sequence ID" value="HAV92816.1"/>
    <property type="molecule type" value="Genomic_DNA"/>
</dbReference>
<proteinExistence type="predicted"/>
<accession>A0A350HBA0</accession>
<dbReference type="AlphaFoldDB" id="A0A350HBA0"/>
<gene>
    <name evidence="2" type="ORF">DCW38_06515</name>
</gene>
<evidence type="ECO:0000313" key="3">
    <source>
        <dbReference type="Proteomes" id="UP000264062"/>
    </source>
</evidence>